<comment type="subcellular location">
    <subcellularLocation>
        <location evidence="6">Cell membrane</location>
        <topology evidence="6">Multi-pass membrane protein</topology>
    </subcellularLocation>
    <subcellularLocation>
        <location evidence="1">Membrane</location>
        <topology evidence="1">Multi-pass membrane protein</topology>
    </subcellularLocation>
</comment>
<comment type="caution">
    <text evidence="8">The sequence shown here is derived from an EMBL/GenBank/DDBJ whole genome shotgun (WGS) entry which is preliminary data.</text>
</comment>
<evidence type="ECO:0000256" key="4">
    <source>
        <dbReference type="ARBA" id="ARBA00022989"/>
    </source>
</evidence>
<feature type="transmembrane region" description="Helical" evidence="7">
    <location>
        <begin position="179"/>
        <end position="198"/>
    </location>
</feature>
<feature type="transmembrane region" description="Helical" evidence="7">
    <location>
        <begin position="99"/>
        <end position="121"/>
    </location>
</feature>
<evidence type="ECO:0000256" key="1">
    <source>
        <dbReference type="ARBA" id="ARBA00004141"/>
    </source>
</evidence>
<dbReference type="STRING" id="29321.AAV33_08905"/>
<dbReference type="InterPro" id="IPR037294">
    <property type="entry name" value="ABC_BtuC-like"/>
</dbReference>
<evidence type="ECO:0000256" key="2">
    <source>
        <dbReference type="ARBA" id="ARBA00008034"/>
    </source>
</evidence>
<dbReference type="EMBL" id="AHAE01000047">
    <property type="protein sequence ID" value="EJZ81983.1"/>
    <property type="molecule type" value="Genomic_DNA"/>
</dbReference>
<evidence type="ECO:0000256" key="6">
    <source>
        <dbReference type="RuleBase" id="RU003943"/>
    </source>
</evidence>
<organism evidence="8 11">
    <name type="scientific">Corynebacterium otitidis ATCC 51513</name>
    <dbReference type="NCBI Taxonomy" id="883169"/>
    <lineage>
        <taxon>Bacteria</taxon>
        <taxon>Bacillati</taxon>
        <taxon>Actinomycetota</taxon>
        <taxon>Actinomycetes</taxon>
        <taxon>Mycobacteriales</taxon>
        <taxon>Corynebacteriaceae</taxon>
        <taxon>Corynebacterium</taxon>
    </lineage>
</organism>
<dbReference type="RefSeq" id="WP_004600945.1">
    <property type="nucleotide sequence ID" value="NZ_HF541866.1"/>
</dbReference>
<dbReference type="PANTHER" id="PTHR30477:SF13">
    <property type="entry name" value="IRON TRANSPORT SYSTEM MEMBRANE PROTEIN HI_0360-RELATED"/>
    <property type="match status" value="1"/>
</dbReference>
<feature type="transmembrane region" description="Helical" evidence="7">
    <location>
        <begin position="22"/>
        <end position="42"/>
    </location>
</feature>
<dbReference type="PATRIC" id="fig|883169.3.peg.1017"/>
<feature type="transmembrane region" description="Helical" evidence="7">
    <location>
        <begin position="141"/>
        <end position="158"/>
    </location>
</feature>
<feature type="transmembrane region" description="Helical" evidence="7">
    <location>
        <begin position="253"/>
        <end position="272"/>
    </location>
</feature>
<reference evidence="9 10" key="2">
    <citation type="submission" date="2012-08" db="EMBL/GenBank/DDBJ databases">
        <title>The Genome Sequence of Turicella otitidis ATCC 51513.</title>
        <authorList>
            <consortium name="The Broad Institute Genome Sequencing Platform"/>
            <person name="Earl A."/>
            <person name="Ward D."/>
            <person name="Feldgarden M."/>
            <person name="Gevers D."/>
            <person name="Huys G."/>
            <person name="Walker B."/>
            <person name="Young S.K."/>
            <person name="Zeng Q."/>
            <person name="Gargeya S."/>
            <person name="Fitzgerald M."/>
            <person name="Haas B."/>
            <person name="Abouelleil A."/>
            <person name="Alvarado L."/>
            <person name="Arachchi H.M."/>
            <person name="Berlin A.M."/>
            <person name="Chapman S.B."/>
            <person name="Goldberg J."/>
            <person name="Griggs A."/>
            <person name="Gujja S."/>
            <person name="Hansen M."/>
            <person name="Howarth C."/>
            <person name="Imamovic A."/>
            <person name="Larimer J."/>
            <person name="McCowen C."/>
            <person name="Montmayeur A."/>
            <person name="Murphy C."/>
            <person name="Neiman D."/>
            <person name="Pearson M."/>
            <person name="Priest M."/>
            <person name="Roberts A."/>
            <person name="Saif S."/>
            <person name="Shea T."/>
            <person name="Sisk P."/>
            <person name="Sykes S."/>
            <person name="Wortman J."/>
            <person name="Nusbaum C."/>
            <person name="Birren B."/>
        </authorList>
    </citation>
    <scope>NUCLEOTIDE SEQUENCE [LARGE SCALE GENOMIC DNA]</scope>
    <source>
        <strain evidence="9 10">ATCC 51513</strain>
    </source>
</reference>
<evidence type="ECO:0000313" key="11">
    <source>
        <dbReference type="Proteomes" id="UP000011016"/>
    </source>
</evidence>
<dbReference type="Pfam" id="PF00950">
    <property type="entry name" value="ABC-3"/>
    <property type="match status" value="1"/>
</dbReference>
<evidence type="ECO:0000313" key="9">
    <source>
        <dbReference type="EMBL" id="EJZ81983.1"/>
    </source>
</evidence>
<evidence type="ECO:0000256" key="5">
    <source>
        <dbReference type="ARBA" id="ARBA00023136"/>
    </source>
</evidence>
<gene>
    <name evidence="8" type="primary">mtsC</name>
    <name evidence="8" type="ORF">BN46_0503</name>
    <name evidence="9" type="ORF">HMPREF9719_01055</name>
</gene>
<dbReference type="GO" id="GO:0010043">
    <property type="term" value="P:response to zinc ion"/>
    <property type="evidence" value="ECO:0007669"/>
    <property type="project" value="TreeGrafter"/>
</dbReference>
<dbReference type="InterPro" id="IPR001626">
    <property type="entry name" value="ABC_TroCD"/>
</dbReference>
<keyword evidence="4 7" id="KW-1133">Transmembrane helix</keyword>
<dbReference type="Proteomes" id="UP000006078">
    <property type="component" value="Unassembled WGS sequence"/>
</dbReference>
<sequence length="309" mass="32288">MLSVADFLNDLTNPELAFLPKALIISVLSAAVCGVVGTHVVLRGMAFIGDAVAHAVFPGLAVAFALQVSILLGGAVAGITVAVLIALFSQRRRVKEDTVIGIFFAAAFAIGLVIISRVDGYTASLTDFLFGSITGVPDSDIVLVLVAGTAVIALLLFFNRQLVTVALDRETARALNLPVLALDVFLYVAVTVAVVISVRTVGNILVLALLITPAATARLLTDRLGRMMAYSALIGAAGSVVGVYFSWAIDLPTGAAIVLSVTAMFLICWFFAPRQGLIGRRLFNRDQDLAAPDAGPAEPVAERKGVTAP</sequence>
<dbReference type="AlphaFoldDB" id="I7L8I3"/>
<dbReference type="Gene3D" id="1.10.3470.10">
    <property type="entry name" value="ABC transporter involved in vitamin B12 uptake, BtuC"/>
    <property type="match status" value="1"/>
</dbReference>
<feature type="transmembrane region" description="Helical" evidence="7">
    <location>
        <begin position="204"/>
        <end position="221"/>
    </location>
</feature>
<dbReference type="EMBL" id="CAJZ01000071">
    <property type="protein sequence ID" value="CCI83242.1"/>
    <property type="molecule type" value="Genomic_DNA"/>
</dbReference>
<dbReference type="Proteomes" id="UP000011016">
    <property type="component" value="Unassembled WGS sequence"/>
</dbReference>
<feature type="transmembrane region" description="Helical" evidence="7">
    <location>
        <begin position="62"/>
        <end position="87"/>
    </location>
</feature>
<evidence type="ECO:0000256" key="3">
    <source>
        <dbReference type="ARBA" id="ARBA00022692"/>
    </source>
</evidence>
<comment type="similarity">
    <text evidence="2 6">Belongs to the ABC-3 integral membrane protein family.</text>
</comment>
<dbReference type="GO" id="GO:0055085">
    <property type="term" value="P:transmembrane transport"/>
    <property type="evidence" value="ECO:0007669"/>
    <property type="project" value="InterPro"/>
</dbReference>
<dbReference type="eggNOG" id="COG1108">
    <property type="taxonomic scope" value="Bacteria"/>
</dbReference>
<name>I7L8I3_9CORY</name>
<keyword evidence="5 7" id="KW-0472">Membrane</keyword>
<protein>
    <submittedName>
        <fullName evidence="9">Anchored repeat-type ABC transporter, permease subunit</fullName>
    </submittedName>
    <submittedName>
        <fullName evidence="8">Manganese transport system membrane protein</fullName>
    </submittedName>
</protein>
<dbReference type="HOGENOM" id="CLU_028808_4_0_11"/>
<dbReference type="GO" id="GO:0043190">
    <property type="term" value="C:ATP-binding cassette (ABC) transporter complex"/>
    <property type="evidence" value="ECO:0007669"/>
    <property type="project" value="InterPro"/>
</dbReference>
<reference evidence="8 11" key="1">
    <citation type="journal article" date="2012" name="J. Bacteriol.">
        <title>Draft Genome Sequence of Turicella otitidis ATCC 51513, Isolated from Middle Ear Fluid from a Child with Otitis Media.</title>
        <authorList>
            <person name="Brinkrolf K."/>
            <person name="Schneider J."/>
            <person name="Knecht M."/>
            <person name="Ruckert C."/>
            <person name="Tauch A."/>
        </authorList>
    </citation>
    <scope>NUCLEOTIDE SEQUENCE [LARGE SCALE GENOMIC DNA]</scope>
    <source>
        <strain evidence="8 11">ATCC 51513</strain>
    </source>
</reference>
<proteinExistence type="inferred from homology"/>
<keyword evidence="10" id="KW-1185">Reference proteome</keyword>
<keyword evidence="6" id="KW-0813">Transport</keyword>
<dbReference type="OrthoDB" id="1016457at2"/>
<evidence type="ECO:0000313" key="10">
    <source>
        <dbReference type="Proteomes" id="UP000006078"/>
    </source>
</evidence>
<dbReference type="PANTHER" id="PTHR30477">
    <property type="entry name" value="ABC-TRANSPORTER METAL-BINDING PROTEIN"/>
    <property type="match status" value="1"/>
</dbReference>
<evidence type="ECO:0000256" key="7">
    <source>
        <dbReference type="SAM" id="Phobius"/>
    </source>
</evidence>
<dbReference type="CDD" id="cd06550">
    <property type="entry name" value="TM_ABC_iron-siderophores_like"/>
    <property type="match status" value="1"/>
</dbReference>
<dbReference type="SUPFAM" id="SSF81345">
    <property type="entry name" value="ABC transporter involved in vitamin B12 uptake, BtuC"/>
    <property type="match status" value="1"/>
</dbReference>
<dbReference type="InterPro" id="IPR022392">
    <property type="entry name" value="Anch_rpt-typ_ABC_trnsprt_perm"/>
</dbReference>
<dbReference type="NCBIfam" id="TIGR03770">
    <property type="entry name" value="anch_rpt_perm"/>
    <property type="match status" value="1"/>
</dbReference>
<accession>I7L8I3</accession>
<evidence type="ECO:0000313" key="8">
    <source>
        <dbReference type="EMBL" id="CCI83242.1"/>
    </source>
</evidence>
<feature type="transmembrane region" description="Helical" evidence="7">
    <location>
        <begin position="228"/>
        <end position="247"/>
    </location>
</feature>
<keyword evidence="3 6" id="KW-0812">Transmembrane</keyword>